<dbReference type="AlphaFoldDB" id="A0A9P8V6S8"/>
<dbReference type="EMBL" id="JAGSXJ010000023">
    <property type="protein sequence ID" value="KAH6676969.1"/>
    <property type="molecule type" value="Genomic_DNA"/>
</dbReference>
<comment type="caution">
    <text evidence="1">The sequence shown here is derived from an EMBL/GenBank/DDBJ whole genome shotgun (WGS) entry which is preliminary data.</text>
</comment>
<sequence length="347" mass="39507">MAPPPQRTHEATSFERFDRRADLIIIAGSGRPVDKACFFVSSSKVCRASNILRAVVHQSWGSHQRGQRPRIRLPNDEPRSLRIILSIIHHRPLTVPVQPTILELYYILLCVAKYNLSKQIRPWAPLWIQRAQCADPTENPVLLFIAWQLGDADLLGSLIQHWVSNALHTRDGLVTPDGQRFSRRPVLADMDACRHIAKVRGYLVERAVNLWQTTMNGLKQDEDAEVDEHPGLKSSNPNADQQCTAFVLGSLQQLEWKIIGETLPQDHHEYLGRQCILSVLIKQATEDGGRQFCTRSGEARQHCRCVRLVSRMKRRWAEILEEDMGGIAPEWELALAQKAQWTGSMDR</sequence>
<accession>A0A9P8V6S8</accession>
<proteinExistence type="predicted"/>
<reference evidence="1" key="1">
    <citation type="journal article" date="2021" name="Nat. Commun.">
        <title>Genetic determinants of endophytism in the Arabidopsis root mycobiome.</title>
        <authorList>
            <person name="Mesny F."/>
            <person name="Miyauchi S."/>
            <person name="Thiergart T."/>
            <person name="Pickel B."/>
            <person name="Atanasova L."/>
            <person name="Karlsson M."/>
            <person name="Huettel B."/>
            <person name="Barry K.W."/>
            <person name="Haridas S."/>
            <person name="Chen C."/>
            <person name="Bauer D."/>
            <person name="Andreopoulos W."/>
            <person name="Pangilinan J."/>
            <person name="LaButti K."/>
            <person name="Riley R."/>
            <person name="Lipzen A."/>
            <person name="Clum A."/>
            <person name="Drula E."/>
            <person name="Henrissat B."/>
            <person name="Kohler A."/>
            <person name="Grigoriev I.V."/>
            <person name="Martin F.M."/>
            <person name="Hacquard S."/>
        </authorList>
    </citation>
    <scope>NUCLEOTIDE SEQUENCE</scope>
    <source>
        <strain evidence="1">MPI-SDFR-AT-0117</strain>
    </source>
</reference>
<evidence type="ECO:0000313" key="2">
    <source>
        <dbReference type="Proteomes" id="UP000770015"/>
    </source>
</evidence>
<keyword evidence="2" id="KW-1185">Reference proteome</keyword>
<protein>
    <submittedName>
        <fullName evidence="1">Uncharacterized protein</fullName>
    </submittedName>
</protein>
<evidence type="ECO:0000313" key="1">
    <source>
        <dbReference type="EMBL" id="KAH6676969.1"/>
    </source>
</evidence>
<dbReference type="Proteomes" id="UP000770015">
    <property type="component" value="Unassembled WGS sequence"/>
</dbReference>
<organism evidence="1 2">
    <name type="scientific">Plectosphaerella plurivora</name>
    <dbReference type="NCBI Taxonomy" id="936078"/>
    <lineage>
        <taxon>Eukaryota</taxon>
        <taxon>Fungi</taxon>
        <taxon>Dikarya</taxon>
        <taxon>Ascomycota</taxon>
        <taxon>Pezizomycotina</taxon>
        <taxon>Sordariomycetes</taxon>
        <taxon>Hypocreomycetidae</taxon>
        <taxon>Glomerellales</taxon>
        <taxon>Plectosphaerellaceae</taxon>
        <taxon>Plectosphaerella</taxon>
    </lineage>
</organism>
<name>A0A9P8V6S8_9PEZI</name>
<gene>
    <name evidence="1" type="ORF">F5X68DRAFT_246020</name>
</gene>
<dbReference type="OrthoDB" id="5275938at2759"/>